<protein>
    <submittedName>
        <fullName evidence="1">Uncharacterized protein</fullName>
    </submittedName>
</protein>
<reference evidence="1 2" key="1">
    <citation type="journal article" date="2019" name="Commun. Biol.">
        <title>The bagworm genome reveals a unique fibroin gene that provides high tensile strength.</title>
        <authorList>
            <person name="Kono N."/>
            <person name="Nakamura H."/>
            <person name="Ohtoshi R."/>
            <person name="Tomita M."/>
            <person name="Numata K."/>
            <person name="Arakawa K."/>
        </authorList>
    </citation>
    <scope>NUCLEOTIDE SEQUENCE [LARGE SCALE GENOMIC DNA]</scope>
</reference>
<accession>A0A4C1UZD5</accession>
<dbReference type="AlphaFoldDB" id="A0A4C1UZD5"/>
<evidence type="ECO:0000313" key="1">
    <source>
        <dbReference type="EMBL" id="GBP31863.1"/>
    </source>
</evidence>
<gene>
    <name evidence="1" type="ORF">EVAR_16637_1</name>
</gene>
<name>A0A4C1UZD5_EUMVA</name>
<evidence type="ECO:0000313" key="2">
    <source>
        <dbReference type="Proteomes" id="UP000299102"/>
    </source>
</evidence>
<dbReference type="Proteomes" id="UP000299102">
    <property type="component" value="Unassembled WGS sequence"/>
</dbReference>
<comment type="caution">
    <text evidence="1">The sequence shown here is derived from an EMBL/GenBank/DDBJ whole genome shotgun (WGS) entry which is preliminary data.</text>
</comment>
<keyword evidence="2" id="KW-1185">Reference proteome</keyword>
<sequence>MYSTPRSLRRDSVLGKFENAINTDMRFGCDAKFRNDNAIARVSRSYVWLDTRKCICLVLRSNDAFATPHHSRVVPAAHGGAVVGPPTHKDAAHFCIAFVRSTRIRERRPRFLHAARAQTSRCRGRAAFISRVIILKSSNTNTQPAGRRQSTIPAKGPLSAVEGSAVRDARYNPRMYVGATEGDVNYKFKHSLRANRAETRPGRAPAADNAGARVAAGGRRIRCRIRRMDTCLVFP</sequence>
<dbReference type="EMBL" id="BGZK01000252">
    <property type="protein sequence ID" value="GBP31863.1"/>
    <property type="molecule type" value="Genomic_DNA"/>
</dbReference>
<proteinExistence type="predicted"/>
<organism evidence="1 2">
    <name type="scientific">Eumeta variegata</name>
    <name type="common">Bagworm moth</name>
    <name type="synonym">Eumeta japonica</name>
    <dbReference type="NCBI Taxonomy" id="151549"/>
    <lineage>
        <taxon>Eukaryota</taxon>
        <taxon>Metazoa</taxon>
        <taxon>Ecdysozoa</taxon>
        <taxon>Arthropoda</taxon>
        <taxon>Hexapoda</taxon>
        <taxon>Insecta</taxon>
        <taxon>Pterygota</taxon>
        <taxon>Neoptera</taxon>
        <taxon>Endopterygota</taxon>
        <taxon>Lepidoptera</taxon>
        <taxon>Glossata</taxon>
        <taxon>Ditrysia</taxon>
        <taxon>Tineoidea</taxon>
        <taxon>Psychidae</taxon>
        <taxon>Oiketicinae</taxon>
        <taxon>Eumeta</taxon>
    </lineage>
</organism>